<dbReference type="Proteomes" id="UP000799771">
    <property type="component" value="Unassembled WGS sequence"/>
</dbReference>
<accession>A0A6A5ZXF5</accession>
<dbReference type="EMBL" id="ML977525">
    <property type="protein sequence ID" value="KAF2123583.1"/>
    <property type="molecule type" value="Genomic_DNA"/>
</dbReference>
<feature type="coiled-coil region" evidence="1">
    <location>
        <begin position="21"/>
        <end position="85"/>
    </location>
</feature>
<keyword evidence="3" id="KW-1185">Reference proteome</keyword>
<evidence type="ECO:0000313" key="2">
    <source>
        <dbReference type="EMBL" id="KAF2123583.1"/>
    </source>
</evidence>
<keyword evidence="1" id="KW-0175">Coiled coil</keyword>
<name>A0A6A5ZXF5_9PLEO</name>
<gene>
    <name evidence="2" type="ORF">P153DRAFT_371558</name>
</gene>
<dbReference type="GeneID" id="54409717"/>
<protein>
    <submittedName>
        <fullName evidence="2">Uncharacterized protein</fullName>
    </submittedName>
</protein>
<dbReference type="AlphaFoldDB" id="A0A6A5ZXF5"/>
<evidence type="ECO:0000256" key="1">
    <source>
        <dbReference type="SAM" id="Coils"/>
    </source>
</evidence>
<dbReference type="RefSeq" id="XP_033517977.1">
    <property type="nucleotide sequence ID" value="XM_033669285.1"/>
</dbReference>
<evidence type="ECO:0000313" key="3">
    <source>
        <dbReference type="Proteomes" id="UP000799771"/>
    </source>
</evidence>
<sequence>MSPQELNEFTPEIDSHLHGWYVKLRNERDQFRRDCNDLSNRNKELEERLENYEIGKMSTRDQLGLLRAQVEKMKLEDQSISLQSEVARTIFVFVKDLVRSREQTRDQLKLNLGREAMKKHMDICSRGEIKDVYESILAEVNRIIQRSRDGPDIREHLRIEAWDELEKTFPPA</sequence>
<proteinExistence type="predicted"/>
<reference evidence="2" key="1">
    <citation type="journal article" date="2020" name="Stud. Mycol.">
        <title>101 Dothideomycetes genomes: a test case for predicting lifestyles and emergence of pathogens.</title>
        <authorList>
            <person name="Haridas S."/>
            <person name="Albert R."/>
            <person name="Binder M."/>
            <person name="Bloem J."/>
            <person name="Labutti K."/>
            <person name="Salamov A."/>
            <person name="Andreopoulos B."/>
            <person name="Baker S."/>
            <person name="Barry K."/>
            <person name="Bills G."/>
            <person name="Bluhm B."/>
            <person name="Cannon C."/>
            <person name="Castanera R."/>
            <person name="Culley D."/>
            <person name="Daum C."/>
            <person name="Ezra D."/>
            <person name="Gonzalez J."/>
            <person name="Henrissat B."/>
            <person name="Kuo A."/>
            <person name="Liang C."/>
            <person name="Lipzen A."/>
            <person name="Lutzoni F."/>
            <person name="Magnuson J."/>
            <person name="Mondo S."/>
            <person name="Nolan M."/>
            <person name="Ohm R."/>
            <person name="Pangilinan J."/>
            <person name="Park H.-J."/>
            <person name="Ramirez L."/>
            <person name="Alfaro M."/>
            <person name="Sun H."/>
            <person name="Tritt A."/>
            <person name="Yoshinaga Y."/>
            <person name="Zwiers L.-H."/>
            <person name="Turgeon B."/>
            <person name="Goodwin S."/>
            <person name="Spatafora J."/>
            <person name="Crous P."/>
            <person name="Grigoriev I."/>
        </authorList>
    </citation>
    <scope>NUCLEOTIDE SEQUENCE</scope>
    <source>
        <strain evidence="2">CBS 119687</strain>
    </source>
</reference>
<organism evidence="2 3">
    <name type="scientific">Dothidotthia symphoricarpi CBS 119687</name>
    <dbReference type="NCBI Taxonomy" id="1392245"/>
    <lineage>
        <taxon>Eukaryota</taxon>
        <taxon>Fungi</taxon>
        <taxon>Dikarya</taxon>
        <taxon>Ascomycota</taxon>
        <taxon>Pezizomycotina</taxon>
        <taxon>Dothideomycetes</taxon>
        <taxon>Pleosporomycetidae</taxon>
        <taxon>Pleosporales</taxon>
        <taxon>Dothidotthiaceae</taxon>
        <taxon>Dothidotthia</taxon>
    </lineage>
</organism>